<feature type="region of interest" description="Disordered" evidence="1">
    <location>
        <begin position="77"/>
        <end position="120"/>
    </location>
</feature>
<protein>
    <submittedName>
        <fullName evidence="2">Uncharacterized protein</fullName>
    </submittedName>
</protein>
<dbReference type="Proteomes" id="UP000765509">
    <property type="component" value="Unassembled WGS sequence"/>
</dbReference>
<feature type="compositionally biased region" description="Basic and acidic residues" evidence="1">
    <location>
        <begin position="110"/>
        <end position="120"/>
    </location>
</feature>
<dbReference type="EMBL" id="AVOT02039112">
    <property type="protein sequence ID" value="MBW0534097.1"/>
    <property type="molecule type" value="Genomic_DNA"/>
</dbReference>
<evidence type="ECO:0000313" key="3">
    <source>
        <dbReference type="Proteomes" id="UP000765509"/>
    </source>
</evidence>
<reference evidence="2" key="1">
    <citation type="submission" date="2021-03" db="EMBL/GenBank/DDBJ databases">
        <title>Draft genome sequence of rust myrtle Austropuccinia psidii MF-1, a brazilian biotype.</title>
        <authorList>
            <person name="Quecine M.C."/>
            <person name="Pachon D.M.R."/>
            <person name="Bonatelli M.L."/>
            <person name="Correr F.H."/>
            <person name="Franceschini L.M."/>
            <person name="Leite T.F."/>
            <person name="Margarido G.R.A."/>
            <person name="Almeida C.A."/>
            <person name="Ferrarezi J.A."/>
            <person name="Labate C.A."/>
        </authorList>
    </citation>
    <scope>NUCLEOTIDE SEQUENCE</scope>
    <source>
        <strain evidence="2">MF-1</strain>
    </source>
</reference>
<feature type="region of interest" description="Disordered" evidence="1">
    <location>
        <begin position="30"/>
        <end position="54"/>
    </location>
</feature>
<keyword evidence="3" id="KW-1185">Reference proteome</keyword>
<sequence>MSNSNREKSHSESSKRHIYEPVQAVLHGLQGQRLGNVATKPPRSDELLVHTEKVPQRGEKSEILQWIEATIIQTSNQKDKVLEQKKEAAKQGRISSSFSQKATSQSNSPRTEEDQGKELEETLFSKLQNLRIQKAAIENVLNKARN</sequence>
<gene>
    <name evidence="2" type="ORF">O181_073812</name>
</gene>
<feature type="compositionally biased region" description="Basic and acidic residues" evidence="1">
    <location>
        <begin position="42"/>
        <end position="54"/>
    </location>
</feature>
<feature type="compositionally biased region" description="Low complexity" evidence="1">
    <location>
        <begin position="95"/>
        <end position="108"/>
    </location>
</feature>
<dbReference type="AlphaFoldDB" id="A0A9Q3F9U1"/>
<accession>A0A9Q3F9U1</accession>
<evidence type="ECO:0000256" key="1">
    <source>
        <dbReference type="SAM" id="MobiDB-lite"/>
    </source>
</evidence>
<proteinExistence type="predicted"/>
<name>A0A9Q3F9U1_9BASI</name>
<comment type="caution">
    <text evidence="2">The sequence shown here is derived from an EMBL/GenBank/DDBJ whole genome shotgun (WGS) entry which is preliminary data.</text>
</comment>
<organism evidence="2 3">
    <name type="scientific">Austropuccinia psidii MF-1</name>
    <dbReference type="NCBI Taxonomy" id="1389203"/>
    <lineage>
        <taxon>Eukaryota</taxon>
        <taxon>Fungi</taxon>
        <taxon>Dikarya</taxon>
        <taxon>Basidiomycota</taxon>
        <taxon>Pucciniomycotina</taxon>
        <taxon>Pucciniomycetes</taxon>
        <taxon>Pucciniales</taxon>
        <taxon>Sphaerophragmiaceae</taxon>
        <taxon>Austropuccinia</taxon>
    </lineage>
</organism>
<feature type="compositionally biased region" description="Basic and acidic residues" evidence="1">
    <location>
        <begin position="77"/>
        <end position="90"/>
    </location>
</feature>
<evidence type="ECO:0000313" key="2">
    <source>
        <dbReference type="EMBL" id="MBW0534097.1"/>
    </source>
</evidence>